<evidence type="ECO:0000259" key="20">
    <source>
        <dbReference type="PROSITE" id="PS50011"/>
    </source>
</evidence>
<dbReference type="InterPro" id="IPR050528">
    <property type="entry name" value="L-type_Lectin-RKs"/>
</dbReference>
<dbReference type="Gene3D" id="3.30.200.20">
    <property type="entry name" value="Phosphorylase Kinase, domain 1"/>
    <property type="match status" value="1"/>
</dbReference>
<evidence type="ECO:0000256" key="2">
    <source>
        <dbReference type="ARBA" id="ARBA00008536"/>
    </source>
</evidence>
<dbReference type="InterPro" id="IPR017441">
    <property type="entry name" value="Protein_kinase_ATP_BS"/>
</dbReference>
<dbReference type="Pfam" id="PF00139">
    <property type="entry name" value="Lectin_legB"/>
    <property type="match status" value="1"/>
</dbReference>
<keyword evidence="10" id="KW-0430">Lectin</keyword>
<evidence type="ECO:0000256" key="18">
    <source>
        <dbReference type="PROSITE-ProRule" id="PRU10141"/>
    </source>
</evidence>
<evidence type="ECO:0000256" key="7">
    <source>
        <dbReference type="ARBA" id="ARBA00022679"/>
    </source>
</evidence>
<dbReference type="Proteomes" id="UP001341281">
    <property type="component" value="Chromosome 01"/>
</dbReference>
<keyword evidence="22" id="KW-1185">Reference proteome</keyword>
<evidence type="ECO:0000256" key="15">
    <source>
        <dbReference type="ARBA" id="ARBA00023136"/>
    </source>
</evidence>
<feature type="domain" description="Protein kinase" evidence="20">
    <location>
        <begin position="346"/>
        <end position="633"/>
    </location>
</feature>
<keyword evidence="16" id="KW-0675">Receptor</keyword>
<evidence type="ECO:0000256" key="16">
    <source>
        <dbReference type="ARBA" id="ARBA00023170"/>
    </source>
</evidence>
<evidence type="ECO:0000256" key="4">
    <source>
        <dbReference type="ARBA" id="ARBA00012513"/>
    </source>
</evidence>
<evidence type="ECO:0000313" key="22">
    <source>
        <dbReference type="Proteomes" id="UP001341281"/>
    </source>
</evidence>
<dbReference type="PANTHER" id="PTHR27007">
    <property type="match status" value="1"/>
</dbReference>
<dbReference type="InterPro" id="IPR011009">
    <property type="entry name" value="Kinase-like_dom_sf"/>
</dbReference>
<dbReference type="SMART" id="SM00220">
    <property type="entry name" value="S_TKc"/>
    <property type="match status" value="1"/>
</dbReference>
<evidence type="ECO:0000256" key="14">
    <source>
        <dbReference type="ARBA" id="ARBA00022989"/>
    </source>
</evidence>
<keyword evidence="17" id="KW-0325">Glycoprotein</keyword>
<dbReference type="EC" id="2.7.11.1" evidence="4"/>
<reference evidence="21 22" key="1">
    <citation type="submission" date="2024-02" db="EMBL/GenBank/DDBJ databases">
        <title>High-quality chromosome-scale genome assembly of Pensacola bahiagrass (Paspalum notatum Flugge var. saurae).</title>
        <authorList>
            <person name="Vega J.M."/>
            <person name="Podio M."/>
            <person name="Orjuela J."/>
            <person name="Siena L.A."/>
            <person name="Pessino S.C."/>
            <person name="Combes M.C."/>
            <person name="Mariac C."/>
            <person name="Albertini E."/>
            <person name="Pupilli F."/>
            <person name="Ortiz J.P.A."/>
            <person name="Leblanc O."/>
        </authorList>
    </citation>
    <scope>NUCLEOTIDE SEQUENCE [LARGE SCALE GENOMIC DNA]</scope>
    <source>
        <strain evidence="21">R1</strain>
        <tissue evidence="21">Leaf</tissue>
    </source>
</reference>
<proteinExistence type="inferred from homology"/>
<evidence type="ECO:0000256" key="3">
    <source>
        <dbReference type="ARBA" id="ARBA00010217"/>
    </source>
</evidence>
<dbReference type="GO" id="GO:0005524">
    <property type="term" value="F:ATP binding"/>
    <property type="evidence" value="ECO:0007669"/>
    <property type="project" value="UniProtKB-UniRule"/>
</dbReference>
<evidence type="ECO:0000256" key="17">
    <source>
        <dbReference type="ARBA" id="ARBA00023180"/>
    </source>
</evidence>
<keyword evidence="8 19" id="KW-0812">Transmembrane</keyword>
<evidence type="ECO:0000256" key="10">
    <source>
        <dbReference type="ARBA" id="ARBA00022734"/>
    </source>
</evidence>
<evidence type="ECO:0000313" key="21">
    <source>
        <dbReference type="EMBL" id="WVZ50404.1"/>
    </source>
</evidence>
<accession>A0AAQ3PPU9</accession>
<dbReference type="SUPFAM" id="SSF49899">
    <property type="entry name" value="Concanavalin A-like lectins/glucanases"/>
    <property type="match status" value="1"/>
</dbReference>
<feature type="transmembrane region" description="Helical" evidence="19">
    <location>
        <begin position="12"/>
        <end position="33"/>
    </location>
</feature>
<organism evidence="21 22">
    <name type="scientific">Paspalum notatum var. saurae</name>
    <dbReference type="NCBI Taxonomy" id="547442"/>
    <lineage>
        <taxon>Eukaryota</taxon>
        <taxon>Viridiplantae</taxon>
        <taxon>Streptophyta</taxon>
        <taxon>Embryophyta</taxon>
        <taxon>Tracheophyta</taxon>
        <taxon>Spermatophyta</taxon>
        <taxon>Magnoliopsida</taxon>
        <taxon>Liliopsida</taxon>
        <taxon>Poales</taxon>
        <taxon>Poaceae</taxon>
        <taxon>PACMAD clade</taxon>
        <taxon>Panicoideae</taxon>
        <taxon>Andropogonodae</taxon>
        <taxon>Paspaleae</taxon>
        <taxon>Paspalinae</taxon>
        <taxon>Paspalum</taxon>
    </lineage>
</organism>
<dbReference type="GO" id="GO:0030246">
    <property type="term" value="F:carbohydrate binding"/>
    <property type="evidence" value="ECO:0007669"/>
    <property type="project" value="UniProtKB-KW"/>
</dbReference>
<dbReference type="GO" id="GO:0005886">
    <property type="term" value="C:plasma membrane"/>
    <property type="evidence" value="ECO:0007669"/>
    <property type="project" value="UniProtKB-SubCell"/>
</dbReference>
<dbReference type="EMBL" id="CP144745">
    <property type="protein sequence ID" value="WVZ50404.1"/>
    <property type="molecule type" value="Genomic_DNA"/>
</dbReference>
<evidence type="ECO:0000256" key="13">
    <source>
        <dbReference type="ARBA" id="ARBA00022840"/>
    </source>
</evidence>
<dbReference type="PROSITE" id="PS00107">
    <property type="entry name" value="PROTEIN_KINASE_ATP"/>
    <property type="match status" value="1"/>
</dbReference>
<keyword evidence="13 18" id="KW-0067">ATP-binding</keyword>
<dbReference type="Pfam" id="PF00069">
    <property type="entry name" value="Pkinase"/>
    <property type="match status" value="1"/>
</dbReference>
<dbReference type="Gene3D" id="2.60.120.200">
    <property type="match status" value="1"/>
</dbReference>
<evidence type="ECO:0000256" key="1">
    <source>
        <dbReference type="ARBA" id="ARBA00004251"/>
    </source>
</evidence>
<dbReference type="GO" id="GO:0004674">
    <property type="term" value="F:protein serine/threonine kinase activity"/>
    <property type="evidence" value="ECO:0007669"/>
    <property type="project" value="UniProtKB-KW"/>
</dbReference>
<dbReference type="CDD" id="cd06899">
    <property type="entry name" value="lectin_legume_LecRK_Arcelin_ConA"/>
    <property type="match status" value="1"/>
</dbReference>
<dbReference type="InterPro" id="IPR000719">
    <property type="entry name" value="Prot_kinase_dom"/>
</dbReference>
<keyword evidence="9" id="KW-0732">Signal</keyword>
<keyword evidence="11 18" id="KW-0547">Nucleotide-binding</keyword>
<evidence type="ECO:0000256" key="12">
    <source>
        <dbReference type="ARBA" id="ARBA00022777"/>
    </source>
</evidence>
<feature type="binding site" evidence="18">
    <location>
        <position position="375"/>
    </location>
    <ligand>
        <name>ATP</name>
        <dbReference type="ChEBI" id="CHEBI:30616"/>
    </ligand>
</feature>
<comment type="similarity">
    <text evidence="3">In the C-terminal section; belongs to the protein kinase superfamily. Ser/Thr protein kinase family.</text>
</comment>
<dbReference type="AlphaFoldDB" id="A0AAQ3PPU9"/>
<dbReference type="Gene3D" id="1.10.510.10">
    <property type="entry name" value="Transferase(Phosphotransferase) domain 1"/>
    <property type="match status" value="1"/>
</dbReference>
<dbReference type="InterPro" id="IPR001220">
    <property type="entry name" value="Legume_lectin_dom"/>
</dbReference>
<sequence>MLASAASSSAQLPLFFIISTCCFLLSVAVDTALPPLFSFSFDLTNASSYQPSDLLFQGSASPPGPEKNMSDLTCNRLDQNINGCRGRISYSKPVRLYDGTTLASFNTSFTFVIRADKDPAMGDGMAFFLSTFPSTIPPDSSGGFFGLLSWNNYTAYGAGQFVAVEFDTYHNDWDPVGDHVGIDLNSVMNSWNTTSLPQGQTLNGTWTATIKFDNITTMLSASLWSHDNSSMEPVVVTQVLPDPRTFLPPEVAVGFSASTGGSTELHHILKWSFNSTLPAPRIPNNKGKKAAKIAGGVLALVLLMLVIWFALSCCKWTNRHPGFQKLRKQETTRFEYRDLAVATDHFSEGRKLGEGHFGVVHRGYLKEVGHEVAIKEIKPQTAAGPNNKDFYAELNAITSVKHKNLVKLIGWCRGNSFNFVEFFCWCRKNENNRLFLVYELVPRGNLHDHLHKEETLQWEIRYKIVKDITSALLYLHHECYPFILHRDIKPSNILLDNNFNAKLADFGLSRVVDHDSSRVLTIPVGTVAYLDPVCKKPVGMVEFSRSSDVYSFGIVLLEITCKEGMVREQVWQHYISRSLLQAADYKLNGAFNKSEMEGVIVLGLWCSFPDSKKRPSMEQVTAVLEHGKPLPDLDLLDKTSVPTQLEALLAAHPRSNMHESRTSLSCFSVSVC</sequence>
<feature type="transmembrane region" description="Helical" evidence="19">
    <location>
        <begin position="290"/>
        <end position="311"/>
    </location>
</feature>
<evidence type="ECO:0000256" key="5">
    <source>
        <dbReference type="ARBA" id="ARBA00022475"/>
    </source>
</evidence>
<gene>
    <name evidence="21" type="ORF">U9M48_001657</name>
</gene>
<name>A0AAQ3PPU9_PASNO</name>
<keyword evidence="5" id="KW-1003">Cell membrane</keyword>
<comment type="similarity">
    <text evidence="2">In the N-terminal section; belongs to the leguminous lectin family.</text>
</comment>
<dbReference type="InterPro" id="IPR008271">
    <property type="entry name" value="Ser/Thr_kinase_AS"/>
</dbReference>
<keyword evidence="7" id="KW-0808">Transferase</keyword>
<comment type="subcellular location">
    <subcellularLocation>
        <location evidence="1">Cell membrane</location>
        <topology evidence="1">Single-pass type I membrane protein</topology>
    </subcellularLocation>
</comment>
<dbReference type="GO" id="GO:0002229">
    <property type="term" value="P:defense response to oomycetes"/>
    <property type="evidence" value="ECO:0007669"/>
    <property type="project" value="UniProtKB-ARBA"/>
</dbReference>
<dbReference type="PROSITE" id="PS00108">
    <property type="entry name" value="PROTEIN_KINASE_ST"/>
    <property type="match status" value="1"/>
</dbReference>
<dbReference type="PROSITE" id="PS50011">
    <property type="entry name" value="PROTEIN_KINASE_DOM"/>
    <property type="match status" value="1"/>
</dbReference>
<evidence type="ECO:0000256" key="6">
    <source>
        <dbReference type="ARBA" id="ARBA00022527"/>
    </source>
</evidence>
<keyword evidence="6" id="KW-0723">Serine/threonine-protein kinase</keyword>
<protein>
    <recommendedName>
        <fullName evidence="4">non-specific serine/threonine protein kinase</fullName>
        <ecNumber evidence="4">2.7.11.1</ecNumber>
    </recommendedName>
</protein>
<dbReference type="InterPro" id="IPR019825">
    <property type="entry name" value="Lectin_legB_Mn/Ca_BS"/>
</dbReference>
<keyword evidence="12" id="KW-0418">Kinase</keyword>
<dbReference type="PROSITE" id="PS00307">
    <property type="entry name" value="LECTIN_LEGUME_BETA"/>
    <property type="match status" value="1"/>
</dbReference>
<evidence type="ECO:0000256" key="11">
    <source>
        <dbReference type="ARBA" id="ARBA00022741"/>
    </source>
</evidence>
<evidence type="ECO:0000256" key="19">
    <source>
        <dbReference type="SAM" id="Phobius"/>
    </source>
</evidence>
<keyword evidence="14 19" id="KW-1133">Transmembrane helix</keyword>
<evidence type="ECO:0000256" key="9">
    <source>
        <dbReference type="ARBA" id="ARBA00022729"/>
    </source>
</evidence>
<dbReference type="SUPFAM" id="SSF56112">
    <property type="entry name" value="Protein kinase-like (PK-like)"/>
    <property type="match status" value="1"/>
</dbReference>
<keyword evidence="15 19" id="KW-0472">Membrane</keyword>
<evidence type="ECO:0000256" key="8">
    <source>
        <dbReference type="ARBA" id="ARBA00022692"/>
    </source>
</evidence>
<dbReference type="InterPro" id="IPR013320">
    <property type="entry name" value="ConA-like_dom_sf"/>
</dbReference>
<dbReference type="FunFam" id="1.10.510.10:FF:000240">
    <property type="entry name" value="Lectin-domain containing receptor kinase A4.3"/>
    <property type="match status" value="1"/>
</dbReference>